<accession>A0A934SZV4</accession>
<gene>
    <name evidence="2" type="ORF">JJB74_29885</name>
</gene>
<organism evidence="2 3">
    <name type="scientific">Noviherbaspirillum pedocola</name>
    <dbReference type="NCBI Taxonomy" id="2801341"/>
    <lineage>
        <taxon>Bacteria</taxon>
        <taxon>Pseudomonadati</taxon>
        <taxon>Pseudomonadota</taxon>
        <taxon>Betaproteobacteria</taxon>
        <taxon>Burkholderiales</taxon>
        <taxon>Oxalobacteraceae</taxon>
        <taxon>Noviherbaspirillum</taxon>
    </lineage>
</organism>
<dbReference type="InterPro" id="IPR039448">
    <property type="entry name" value="Beta_helix"/>
</dbReference>
<evidence type="ECO:0000313" key="2">
    <source>
        <dbReference type="EMBL" id="MBK4738843.1"/>
    </source>
</evidence>
<dbReference type="AlphaFoldDB" id="A0A934SZV4"/>
<dbReference type="Gene3D" id="2.160.20.10">
    <property type="entry name" value="Single-stranded right-handed beta-helix, Pectin lyase-like"/>
    <property type="match status" value="1"/>
</dbReference>
<keyword evidence="3" id="KW-1185">Reference proteome</keyword>
<name>A0A934SZV4_9BURK</name>
<sequence length="333" mass="34769">MDAAGSYNGDVCKINPSNLTIRGVNGRPHIDAAGNNAIGKGLWVLEGVGTTIENVELSGAQVPDQNGAAIRLDGRDLTLRGSYLHDNENGILTNSDGVSDIVIENSEFAYNGRGDGHTHNLYIGNVNSLVFTGSYSHDARIGHLLKSRAKTNTVSYNRFSSSTERPSYEIDLPNAGTSYVIGNVIQQPAANDAATMLAYGEEGATNPGQDLYVVNNTFLNDDSVRGTFIGVGSGVTTPVLMQNNIFAGTGEATSQVNAIDKTNFRSLLPPLVNRLAFDLHPLPGAALINAGSAVGVSAAGVSLAPTKQYKHVAGTEDRPAAAVIAIGAYAAAQ</sequence>
<proteinExistence type="predicted"/>
<evidence type="ECO:0000259" key="1">
    <source>
        <dbReference type="Pfam" id="PF13229"/>
    </source>
</evidence>
<dbReference type="SUPFAM" id="SSF51126">
    <property type="entry name" value="Pectin lyase-like"/>
    <property type="match status" value="1"/>
</dbReference>
<dbReference type="InterPro" id="IPR011050">
    <property type="entry name" value="Pectin_lyase_fold/virulence"/>
</dbReference>
<dbReference type="InterPro" id="IPR012334">
    <property type="entry name" value="Pectin_lyas_fold"/>
</dbReference>
<dbReference type="Proteomes" id="UP000622890">
    <property type="component" value="Unassembled WGS sequence"/>
</dbReference>
<dbReference type="Pfam" id="PF13229">
    <property type="entry name" value="Beta_helix"/>
    <property type="match status" value="1"/>
</dbReference>
<feature type="domain" description="Right handed beta helix" evidence="1">
    <location>
        <begin position="38"/>
        <end position="184"/>
    </location>
</feature>
<evidence type="ECO:0000313" key="3">
    <source>
        <dbReference type="Proteomes" id="UP000622890"/>
    </source>
</evidence>
<dbReference type="EMBL" id="JAEPBG010000028">
    <property type="protein sequence ID" value="MBK4738843.1"/>
    <property type="molecule type" value="Genomic_DNA"/>
</dbReference>
<protein>
    <recommendedName>
        <fullName evidence="1">Right handed beta helix domain-containing protein</fullName>
    </recommendedName>
</protein>
<reference evidence="2" key="1">
    <citation type="submission" date="2021-01" db="EMBL/GenBank/DDBJ databases">
        <title>Genome sequence of strain Noviherbaspirillum sp. DKR-6.</title>
        <authorList>
            <person name="Chaudhary D.K."/>
        </authorList>
    </citation>
    <scope>NUCLEOTIDE SEQUENCE</scope>
    <source>
        <strain evidence="2">DKR-6</strain>
    </source>
</reference>
<comment type="caution">
    <text evidence="2">The sequence shown here is derived from an EMBL/GenBank/DDBJ whole genome shotgun (WGS) entry which is preliminary data.</text>
</comment>